<accession>A0A811U3A5</accession>
<name>A0A811U3A5_CERCA</name>
<gene>
    <name evidence="2" type="ORF">CCAP1982_LOCUS2205</name>
</gene>
<feature type="transmembrane region" description="Helical" evidence="1">
    <location>
        <begin position="24"/>
        <end position="46"/>
    </location>
</feature>
<reference evidence="2" key="1">
    <citation type="submission" date="2020-11" db="EMBL/GenBank/DDBJ databases">
        <authorList>
            <person name="Whitehead M."/>
        </authorList>
    </citation>
    <scope>NUCLEOTIDE SEQUENCE</scope>
    <source>
        <strain evidence="2">EGII</strain>
    </source>
</reference>
<keyword evidence="3" id="KW-1185">Reference proteome</keyword>
<evidence type="ECO:0000313" key="3">
    <source>
        <dbReference type="Proteomes" id="UP000606786"/>
    </source>
</evidence>
<keyword evidence="1" id="KW-0472">Membrane</keyword>
<sequence length="107" mass="12517">MQCASIAADREQWQRKNVATYNQLLIYLYVYTYILCTIVVELCVFIKNICGMWRSVNGVQPTLAGIMFVKLTHNNFNTKLFNLLSSQISLVKAFIHEKNFLFEIPYR</sequence>
<dbReference type="EMBL" id="CAJHJT010000001">
    <property type="protein sequence ID" value="CAD6993389.1"/>
    <property type="molecule type" value="Genomic_DNA"/>
</dbReference>
<keyword evidence="1" id="KW-0812">Transmembrane</keyword>
<protein>
    <submittedName>
        <fullName evidence="2">(Mediterranean fruit fly) hypothetical protein</fullName>
    </submittedName>
</protein>
<evidence type="ECO:0000313" key="2">
    <source>
        <dbReference type="EMBL" id="CAD6993389.1"/>
    </source>
</evidence>
<comment type="caution">
    <text evidence="2">The sequence shown here is derived from an EMBL/GenBank/DDBJ whole genome shotgun (WGS) entry which is preliminary data.</text>
</comment>
<dbReference type="Proteomes" id="UP000606786">
    <property type="component" value="Unassembled WGS sequence"/>
</dbReference>
<evidence type="ECO:0000256" key="1">
    <source>
        <dbReference type="SAM" id="Phobius"/>
    </source>
</evidence>
<dbReference type="AlphaFoldDB" id="A0A811U3A5"/>
<proteinExistence type="predicted"/>
<keyword evidence="1" id="KW-1133">Transmembrane helix</keyword>
<organism evidence="2 3">
    <name type="scientific">Ceratitis capitata</name>
    <name type="common">Mediterranean fruit fly</name>
    <name type="synonym">Tephritis capitata</name>
    <dbReference type="NCBI Taxonomy" id="7213"/>
    <lineage>
        <taxon>Eukaryota</taxon>
        <taxon>Metazoa</taxon>
        <taxon>Ecdysozoa</taxon>
        <taxon>Arthropoda</taxon>
        <taxon>Hexapoda</taxon>
        <taxon>Insecta</taxon>
        <taxon>Pterygota</taxon>
        <taxon>Neoptera</taxon>
        <taxon>Endopterygota</taxon>
        <taxon>Diptera</taxon>
        <taxon>Brachycera</taxon>
        <taxon>Muscomorpha</taxon>
        <taxon>Tephritoidea</taxon>
        <taxon>Tephritidae</taxon>
        <taxon>Ceratitis</taxon>
        <taxon>Ceratitis</taxon>
    </lineage>
</organism>